<dbReference type="Proteomes" id="UP001604336">
    <property type="component" value="Unassembled WGS sequence"/>
</dbReference>
<proteinExistence type="predicted"/>
<dbReference type="Pfam" id="PF24626">
    <property type="entry name" value="SH3_Tf2-1"/>
    <property type="match status" value="1"/>
</dbReference>
<dbReference type="InterPro" id="IPR056924">
    <property type="entry name" value="SH3_Tf2-1"/>
</dbReference>
<evidence type="ECO:0000313" key="3">
    <source>
        <dbReference type="Proteomes" id="UP001604336"/>
    </source>
</evidence>
<comment type="caution">
    <text evidence="2">The sequence shown here is derived from an EMBL/GenBank/DDBJ whole genome shotgun (WGS) entry which is preliminary data.</text>
</comment>
<evidence type="ECO:0000259" key="1">
    <source>
        <dbReference type="Pfam" id="PF24626"/>
    </source>
</evidence>
<gene>
    <name evidence="2" type="ORF">Adt_21428</name>
</gene>
<accession>A0ABD1SZF9</accession>
<sequence>MILCDNGEVETDDEFDSDMMPELEDDGVEYSIESEALFARQSKLHPREDEQFQSFQRINDNAYKLDLPGEYNVSATFNVADLSSFDAGNNSRLNHFEEGGDDANHILAS</sequence>
<feature type="domain" description="Tf2-1-like SH3-like" evidence="1">
    <location>
        <begin position="32"/>
        <end position="85"/>
    </location>
</feature>
<protein>
    <submittedName>
        <fullName evidence="2">CCHC-type domain-containing protein</fullName>
    </submittedName>
</protein>
<keyword evidence="3" id="KW-1185">Reference proteome</keyword>
<dbReference type="AlphaFoldDB" id="A0ABD1SZF9"/>
<dbReference type="EMBL" id="JBFOLK010000006">
    <property type="protein sequence ID" value="KAL2505807.1"/>
    <property type="molecule type" value="Genomic_DNA"/>
</dbReference>
<evidence type="ECO:0000313" key="2">
    <source>
        <dbReference type="EMBL" id="KAL2505807.1"/>
    </source>
</evidence>
<organism evidence="2 3">
    <name type="scientific">Abeliophyllum distichum</name>
    <dbReference type="NCBI Taxonomy" id="126358"/>
    <lineage>
        <taxon>Eukaryota</taxon>
        <taxon>Viridiplantae</taxon>
        <taxon>Streptophyta</taxon>
        <taxon>Embryophyta</taxon>
        <taxon>Tracheophyta</taxon>
        <taxon>Spermatophyta</taxon>
        <taxon>Magnoliopsida</taxon>
        <taxon>eudicotyledons</taxon>
        <taxon>Gunneridae</taxon>
        <taxon>Pentapetalae</taxon>
        <taxon>asterids</taxon>
        <taxon>lamiids</taxon>
        <taxon>Lamiales</taxon>
        <taxon>Oleaceae</taxon>
        <taxon>Forsythieae</taxon>
        <taxon>Abeliophyllum</taxon>
    </lineage>
</organism>
<name>A0ABD1SZF9_9LAMI</name>
<reference evidence="3" key="1">
    <citation type="submission" date="2024-07" db="EMBL/GenBank/DDBJ databases">
        <title>Two chromosome-level genome assemblies of Korean endemic species Abeliophyllum distichum and Forsythia ovata (Oleaceae).</title>
        <authorList>
            <person name="Jang H."/>
        </authorList>
    </citation>
    <scope>NUCLEOTIDE SEQUENCE [LARGE SCALE GENOMIC DNA]</scope>
</reference>